<protein>
    <submittedName>
        <fullName evidence="2">Uncharacterized protein</fullName>
    </submittedName>
</protein>
<dbReference type="WBParaSite" id="scaffold10435_cov191.g14804">
    <property type="protein sequence ID" value="scaffold10435_cov191.g14804"/>
    <property type="gene ID" value="scaffold10435_cov191.g14804"/>
</dbReference>
<evidence type="ECO:0000313" key="2">
    <source>
        <dbReference type="WBParaSite" id="scaffold10435_cov191.g14804"/>
    </source>
</evidence>
<keyword evidence="1" id="KW-1185">Reference proteome</keyword>
<organism evidence="1 2">
    <name type="scientific">Meloidogyne javanica</name>
    <name type="common">Root-knot nematode worm</name>
    <dbReference type="NCBI Taxonomy" id="6303"/>
    <lineage>
        <taxon>Eukaryota</taxon>
        <taxon>Metazoa</taxon>
        <taxon>Ecdysozoa</taxon>
        <taxon>Nematoda</taxon>
        <taxon>Chromadorea</taxon>
        <taxon>Rhabditida</taxon>
        <taxon>Tylenchina</taxon>
        <taxon>Tylenchomorpha</taxon>
        <taxon>Tylenchoidea</taxon>
        <taxon>Meloidogynidae</taxon>
        <taxon>Meloidogyninae</taxon>
        <taxon>Meloidogyne</taxon>
        <taxon>Meloidogyne incognita group</taxon>
    </lineage>
</organism>
<name>A0A915LET7_MELJA</name>
<dbReference type="AlphaFoldDB" id="A0A915LET7"/>
<accession>A0A915LET7</accession>
<proteinExistence type="predicted"/>
<sequence>MLGMAPRDIRILLLTGAVSITEPRSKKLNDAKYPAMKDYIKGTPSIKVPNDTNASPAAIFTVPFGKLLIV</sequence>
<reference evidence="2" key="1">
    <citation type="submission" date="2022-11" db="UniProtKB">
        <authorList>
            <consortium name="WormBaseParasite"/>
        </authorList>
    </citation>
    <scope>IDENTIFICATION</scope>
</reference>
<dbReference type="Proteomes" id="UP000887561">
    <property type="component" value="Unplaced"/>
</dbReference>
<evidence type="ECO:0000313" key="1">
    <source>
        <dbReference type="Proteomes" id="UP000887561"/>
    </source>
</evidence>